<dbReference type="FunFam" id="3.40.50.80:FF:000018">
    <property type="entry name" value="NADPH--cytochrome P450 reductase"/>
    <property type="match status" value="1"/>
</dbReference>
<dbReference type="Gene3D" id="1.20.990.10">
    <property type="entry name" value="NADPH-cytochrome p450 Reductase, Chain A, domain 3"/>
    <property type="match status" value="1"/>
</dbReference>
<dbReference type="Pfam" id="PF00175">
    <property type="entry name" value="NAD_binding_1"/>
    <property type="match status" value="1"/>
</dbReference>
<evidence type="ECO:0000259" key="14">
    <source>
        <dbReference type="PROSITE" id="PS51384"/>
    </source>
</evidence>
<dbReference type="OrthoDB" id="1856718at2759"/>
<dbReference type="FunFam" id="1.20.990.10:FF:000007">
    <property type="entry name" value="Methionine synthase reductase"/>
    <property type="match status" value="1"/>
</dbReference>
<keyword evidence="7" id="KW-0274">FAD</keyword>
<dbReference type="EC" id="1.16.1.8" evidence="11"/>
<dbReference type="Gene3D" id="3.40.50.360">
    <property type="match status" value="1"/>
</dbReference>
<comment type="caution">
    <text evidence="15">The sequence shown here is derived from an EMBL/GenBank/DDBJ whole genome shotgun (WGS) entry which is preliminary data.</text>
</comment>
<evidence type="ECO:0000313" key="16">
    <source>
        <dbReference type="Proteomes" id="UP000789390"/>
    </source>
</evidence>
<gene>
    <name evidence="15" type="ORF">DGAL_LOCUS13997</name>
</gene>
<evidence type="ECO:0000256" key="4">
    <source>
        <dbReference type="ARBA" id="ARBA00022630"/>
    </source>
</evidence>
<evidence type="ECO:0000256" key="1">
    <source>
        <dbReference type="ARBA" id="ARBA00001917"/>
    </source>
</evidence>
<dbReference type="InterPro" id="IPR023173">
    <property type="entry name" value="NADPH_Cyt_P450_Rdtase_alpha"/>
</dbReference>
<dbReference type="PROSITE" id="PS50902">
    <property type="entry name" value="FLAVODOXIN_LIKE"/>
    <property type="match status" value="1"/>
</dbReference>
<evidence type="ECO:0000256" key="9">
    <source>
        <dbReference type="ARBA" id="ARBA00023002"/>
    </source>
</evidence>
<dbReference type="Gene3D" id="2.40.30.10">
    <property type="entry name" value="Translation factors"/>
    <property type="match status" value="1"/>
</dbReference>
<evidence type="ECO:0000313" key="15">
    <source>
        <dbReference type="EMBL" id="CAH0110430.1"/>
    </source>
</evidence>
<dbReference type="FunFam" id="3.40.50.360:FF:000034">
    <property type="entry name" value="NADPH-dependent diflavin oxidoreductase 1"/>
    <property type="match status" value="1"/>
</dbReference>
<dbReference type="PRINTS" id="PR00371">
    <property type="entry name" value="FPNCR"/>
</dbReference>
<dbReference type="Pfam" id="PF00667">
    <property type="entry name" value="FAD_binding_1"/>
    <property type="match status" value="1"/>
</dbReference>
<protein>
    <recommendedName>
        <fullName evidence="12">Methionine synthase reductase</fullName>
        <ecNumber evidence="11">1.16.1.8</ecNumber>
    </recommendedName>
</protein>
<dbReference type="SUPFAM" id="SSF63380">
    <property type="entry name" value="Riboflavin synthase domain-like"/>
    <property type="match status" value="1"/>
</dbReference>
<evidence type="ECO:0000259" key="13">
    <source>
        <dbReference type="PROSITE" id="PS50902"/>
    </source>
</evidence>
<dbReference type="InterPro" id="IPR017927">
    <property type="entry name" value="FAD-bd_FR_type"/>
</dbReference>
<keyword evidence="3" id="KW-0028">Amino-acid biosynthesis</keyword>
<keyword evidence="4" id="KW-0285">Flavoprotein</keyword>
<keyword evidence="16" id="KW-1185">Reference proteome</keyword>
<dbReference type="InterPro" id="IPR029039">
    <property type="entry name" value="Flavoprotein-like_sf"/>
</dbReference>
<dbReference type="PRINTS" id="PR00369">
    <property type="entry name" value="FLAVODOXIN"/>
</dbReference>
<evidence type="ECO:0000256" key="5">
    <source>
        <dbReference type="ARBA" id="ARBA00022643"/>
    </source>
</evidence>
<dbReference type="GO" id="GO:0050660">
    <property type="term" value="F:flavin adenine dinucleotide binding"/>
    <property type="evidence" value="ECO:0007669"/>
    <property type="project" value="TreeGrafter"/>
</dbReference>
<dbReference type="EMBL" id="CAKKLH010000303">
    <property type="protein sequence ID" value="CAH0110430.1"/>
    <property type="molecule type" value="Genomic_DNA"/>
</dbReference>
<accession>A0A8J2S6Q2</accession>
<keyword evidence="6" id="KW-0949">S-adenosyl-L-methionine</keyword>
<keyword evidence="8" id="KW-0521">NADP</keyword>
<name>A0A8J2S6Q2_9CRUS</name>
<evidence type="ECO:0000256" key="11">
    <source>
        <dbReference type="ARBA" id="ARBA00039088"/>
    </source>
</evidence>
<dbReference type="PROSITE" id="PS51384">
    <property type="entry name" value="FAD_FR"/>
    <property type="match status" value="1"/>
</dbReference>
<feature type="domain" description="Flavodoxin-like" evidence="13">
    <location>
        <begin position="8"/>
        <end position="151"/>
    </location>
</feature>
<dbReference type="InterPro" id="IPR003097">
    <property type="entry name" value="CysJ-like_FAD-binding"/>
</dbReference>
<dbReference type="InterPro" id="IPR001433">
    <property type="entry name" value="OxRdtase_FAD/NAD-bd"/>
</dbReference>
<dbReference type="AlphaFoldDB" id="A0A8J2S6Q2"/>
<sequence>MNPKRCNLLLIYGSQTGQSKSIAEDIETKADNLNYDVEMLSMDESVEKMPWKDYRFVIFITSSTGDGDPPENAGIFWRKIRSKDLNQDYLNHLEYAFLGLGDTNYTTFLGYPKSVEKQLQKLGAKQFYKSGWADDAVGLEIVVDPWIENLWSALENQIAHPHILLADPVSVAKIPTESSIITLPEVKLISKVENQPSVLVAIQKEEEELEKCLVELASLKVSVSPLESECDLKVPLLPVSYLDLKFNSELMFFPEDVLRKPMPSSRSAVFQAGIKSLEQLTGEKALKTTLQATLEFCPAEIEYQPGDSIGVCCANSAEEVDSLLRRLNMIGQADTPFKLKIKEEFAALKSGAKPKYEVPSHLPTLATLRFVLTRCCEIRSVPRKALIRILAEYSSDELEKRRLLELCSLQGSDDYTRLVRQPELNVLDFLNTFPSCHPPIERLLEQLPRLLARPYSLSSSPLQDSRSASFVFNVVKFPIQDGRTYERMGVATGEMYRMFDKMKNTDSASESGASNSSCREYSLSVFLRSSNGFCLPKSSETPLILIGPGTGVAPFVGFLAHREELLKSNANLPCGPIWLFYGCRSRDQDYLFKNELERWHSLGILTRLLVTFSREAKPSQPKYVQDLIQQYTTPIVKLIEKGACIYVCGDAKNMAKDVMQALISAFQTARQLDEGEAKKAVIQLQIEKRYLQDIWTNDRRKRRGGFENFWRHLIAPIELVVRNRRCLAGVIQFVATVPIRWKL</sequence>
<evidence type="ECO:0000256" key="8">
    <source>
        <dbReference type="ARBA" id="ARBA00022857"/>
    </source>
</evidence>
<dbReference type="InterPro" id="IPR001094">
    <property type="entry name" value="Flavdoxin-like"/>
</dbReference>
<keyword evidence="5" id="KW-0288">FMN</keyword>
<dbReference type="InterPro" id="IPR017938">
    <property type="entry name" value="Riboflavin_synthase-like_b-brl"/>
</dbReference>
<comment type="cofactor">
    <cofactor evidence="1">
        <name>FMN</name>
        <dbReference type="ChEBI" id="CHEBI:58210"/>
    </cofactor>
</comment>
<evidence type="ECO:0000256" key="2">
    <source>
        <dbReference type="ARBA" id="ARBA00001974"/>
    </source>
</evidence>
<dbReference type="PANTHER" id="PTHR19384:SF84">
    <property type="entry name" value="METHIONINE SYNTHASE REDUCTASE"/>
    <property type="match status" value="1"/>
</dbReference>
<keyword evidence="9" id="KW-0560">Oxidoreductase</keyword>
<dbReference type="SUPFAM" id="SSF52218">
    <property type="entry name" value="Flavoproteins"/>
    <property type="match status" value="1"/>
</dbReference>
<dbReference type="InterPro" id="IPR001709">
    <property type="entry name" value="Flavoprot_Pyr_Nucl_cyt_Rdtase"/>
</dbReference>
<dbReference type="Gene3D" id="3.40.50.80">
    <property type="entry name" value="Nucleotide-binding domain of ferredoxin-NADP reductase (FNR) module"/>
    <property type="match status" value="1"/>
</dbReference>
<evidence type="ECO:0000256" key="12">
    <source>
        <dbReference type="ARBA" id="ARBA00040659"/>
    </source>
</evidence>
<evidence type="ECO:0000256" key="10">
    <source>
        <dbReference type="ARBA" id="ARBA00023167"/>
    </source>
</evidence>
<dbReference type="GO" id="GO:0030586">
    <property type="term" value="F:[methionine synthase] reductase (NADPH) activity"/>
    <property type="evidence" value="ECO:0007669"/>
    <property type="project" value="UniProtKB-EC"/>
</dbReference>
<organism evidence="15 16">
    <name type="scientific">Daphnia galeata</name>
    <dbReference type="NCBI Taxonomy" id="27404"/>
    <lineage>
        <taxon>Eukaryota</taxon>
        <taxon>Metazoa</taxon>
        <taxon>Ecdysozoa</taxon>
        <taxon>Arthropoda</taxon>
        <taxon>Crustacea</taxon>
        <taxon>Branchiopoda</taxon>
        <taxon>Diplostraca</taxon>
        <taxon>Cladocera</taxon>
        <taxon>Anomopoda</taxon>
        <taxon>Daphniidae</taxon>
        <taxon>Daphnia</taxon>
    </lineage>
</organism>
<proteinExistence type="predicted"/>
<evidence type="ECO:0000256" key="6">
    <source>
        <dbReference type="ARBA" id="ARBA00022691"/>
    </source>
</evidence>
<feature type="domain" description="FAD-binding FR-type" evidence="14">
    <location>
        <begin position="267"/>
        <end position="536"/>
    </location>
</feature>
<evidence type="ECO:0000256" key="3">
    <source>
        <dbReference type="ARBA" id="ARBA00022605"/>
    </source>
</evidence>
<evidence type="ECO:0000256" key="7">
    <source>
        <dbReference type="ARBA" id="ARBA00022827"/>
    </source>
</evidence>
<dbReference type="Pfam" id="PF00258">
    <property type="entry name" value="Flavodoxin_1"/>
    <property type="match status" value="1"/>
</dbReference>
<dbReference type="GO" id="GO:0009086">
    <property type="term" value="P:methionine biosynthetic process"/>
    <property type="evidence" value="ECO:0007669"/>
    <property type="project" value="UniProtKB-KW"/>
</dbReference>
<reference evidence="15" key="1">
    <citation type="submission" date="2021-11" db="EMBL/GenBank/DDBJ databases">
        <authorList>
            <person name="Schell T."/>
        </authorList>
    </citation>
    <scope>NUCLEOTIDE SEQUENCE</scope>
    <source>
        <strain evidence="15">M5</strain>
    </source>
</reference>
<dbReference type="GO" id="GO:0005829">
    <property type="term" value="C:cytosol"/>
    <property type="evidence" value="ECO:0007669"/>
    <property type="project" value="TreeGrafter"/>
</dbReference>
<dbReference type="PANTHER" id="PTHR19384">
    <property type="entry name" value="NITRIC OXIDE SYNTHASE-RELATED"/>
    <property type="match status" value="1"/>
</dbReference>
<comment type="cofactor">
    <cofactor evidence="2">
        <name>FAD</name>
        <dbReference type="ChEBI" id="CHEBI:57692"/>
    </cofactor>
</comment>
<dbReference type="GO" id="GO:0050667">
    <property type="term" value="P:homocysteine metabolic process"/>
    <property type="evidence" value="ECO:0007669"/>
    <property type="project" value="TreeGrafter"/>
</dbReference>
<keyword evidence="10" id="KW-0486">Methionine biosynthesis</keyword>
<dbReference type="InterPro" id="IPR039261">
    <property type="entry name" value="FNR_nucleotide-bd"/>
</dbReference>
<dbReference type="GO" id="GO:0010181">
    <property type="term" value="F:FMN binding"/>
    <property type="evidence" value="ECO:0007669"/>
    <property type="project" value="InterPro"/>
</dbReference>
<dbReference type="InterPro" id="IPR008254">
    <property type="entry name" value="Flavodoxin/NO_synth"/>
</dbReference>
<dbReference type="Proteomes" id="UP000789390">
    <property type="component" value="Unassembled WGS sequence"/>
</dbReference>
<dbReference type="SUPFAM" id="SSF52343">
    <property type="entry name" value="Ferredoxin reductase-like, C-terminal NADP-linked domain"/>
    <property type="match status" value="1"/>
</dbReference>